<protein>
    <recommendedName>
        <fullName evidence="1">Mab-21-like nucleotidyltransferase domain-containing protein</fullName>
    </recommendedName>
</protein>
<dbReference type="Proteomes" id="UP000677228">
    <property type="component" value="Unassembled WGS sequence"/>
</dbReference>
<proteinExistence type="predicted"/>
<sequence length="397" mass="46259">MIEKGSANINTTNVYNCNISHILLTRKKKLFNSIDLLNFLINKDANIHKKLDRTLSNILQYSIRSYGISAYLIDKGIDPYEKNNNGISPYLLAKFFGYKDMIELFEQQQCTTMQNEELTRSDKKFEQYCLMDKYPILSNDDNDQQQQQQHDRLRFVAKVLNSPEIGCLPSIDEVEQIRNAIHSMMEKTKAGYPNEFDYMCNLTKFENILTNVISFDDDQRQFQIKPPKCFARLVCSSDLNSNLNEFMFTDQYGLTLMPWYIYARFTQLITIAIYRFNENNSNNCHNLECETCFVSTYADHTPKTAITIKLNWYGSIYKLLNISLDIVPVIRLKNFWPKTADTDLLSMLKDYWSQLNEANPQQLPGEVNTFDVYCHATLVVHSSFETSGNVFLRLSLR</sequence>
<reference evidence="2" key="1">
    <citation type="submission" date="2021-02" db="EMBL/GenBank/DDBJ databases">
        <authorList>
            <person name="Nowell W R."/>
        </authorList>
    </citation>
    <scope>NUCLEOTIDE SEQUENCE</scope>
</reference>
<dbReference type="EMBL" id="CAJOBA010063610">
    <property type="protein sequence ID" value="CAF4346371.1"/>
    <property type="molecule type" value="Genomic_DNA"/>
</dbReference>
<dbReference type="Pfam" id="PF03281">
    <property type="entry name" value="Mab-21"/>
    <property type="match status" value="1"/>
</dbReference>
<dbReference type="InterPro" id="IPR046903">
    <property type="entry name" value="Mab-21-like_nuc_Trfase"/>
</dbReference>
<dbReference type="EMBL" id="CAJNOQ010003524">
    <property type="protein sequence ID" value="CAF1016696.1"/>
    <property type="molecule type" value="Genomic_DNA"/>
</dbReference>
<evidence type="ECO:0000313" key="2">
    <source>
        <dbReference type="EMBL" id="CAF1016696.1"/>
    </source>
</evidence>
<organism evidence="2 6">
    <name type="scientific">Didymodactylos carnosus</name>
    <dbReference type="NCBI Taxonomy" id="1234261"/>
    <lineage>
        <taxon>Eukaryota</taxon>
        <taxon>Metazoa</taxon>
        <taxon>Spiralia</taxon>
        <taxon>Gnathifera</taxon>
        <taxon>Rotifera</taxon>
        <taxon>Eurotatoria</taxon>
        <taxon>Bdelloidea</taxon>
        <taxon>Philodinida</taxon>
        <taxon>Philodinidae</taxon>
        <taxon>Didymodactylos</taxon>
    </lineage>
</organism>
<dbReference type="EMBL" id="CAJOBC010003524">
    <property type="protein sequence ID" value="CAF3788236.1"/>
    <property type="molecule type" value="Genomic_DNA"/>
</dbReference>
<gene>
    <name evidence="2" type="ORF">GPM918_LOCUS14557</name>
    <name evidence="3" type="ORF">OVA965_LOCUS39526</name>
    <name evidence="4" type="ORF">SRO942_LOCUS14557</name>
    <name evidence="5" type="ORF">TMI583_LOCUS40842</name>
</gene>
<dbReference type="OrthoDB" id="6052594at2759"/>
<accession>A0A814I0X7</accession>
<dbReference type="Gene3D" id="1.25.40.20">
    <property type="entry name" value="Ankyrin repeat-containing domain"/>
    <property type="match status" value="1"/>
</dbReference>
<evidence type="ECO:0000313" key="3">
    <source>
        <dbReference type="EMBL" id="CAF1555537.1"/>
    </source>
</evidence>
<dbReference type="Proteomes" id="UP000682733">
    <property type="component" value="Unassembled WGS sequence"/>
</dbReference>
<name>A0A814I0X7_9BILA</name>
<dbReference type="Gene3D" id="3.30.460.90">
    <property type="match status" value="1"/>
</dbReference>
<evidence type="ECO:0000313" key="5">
    <source>
        <dbReference type="EMBL" id="CAF4346371.1"/>
    </source>
</evidence>
<dbReference type="SUPFAM" id="SSF48403">
    <property type="entry name" value="Ankyrin repeat"/>
    <property type="match status" value="1"/>
</dbReference>
<dbReference type="Proteomes" id="UP000681722">
    <property type="component" value="Unassembled WGS sequence"/>
</dbReference>
<comment type="caution">
    <text evidence="2">The sequence shown here is derived from an EMBL/GenBank/DDBJ whole genome shotgun (WGS) entry which is preliminary data.</text>
</comment>
<evidence type="ECO:0000313" key="4">
    <source>
        <dbReference type="EMBL" id="CAF3788236.1"/>
    </source>
</evidence>
<keyword evidence="6" id="KW-1185">Reference proteome</keyword>
<evidence type="ECO:0000313" key="6">
    <source>
        <dbReference type="Proteomes" id="UP000663829"/>
    </source>
</evidence>
<dbReference type="EMBL" id="CAJNOK010041081">
    <property type="protein sequence ID" value="CAF1555537.1"/>
    <property type="molecule type" value="Genomic_DNA"/>
</dbReference>
<dbReference type="Proteomes" id="UP000663829">
    <property type="component" value="Unassembled WGS sequence"/>
</dbReference>
<dbReference type="InterPro" id="IPR036770">
    <property type="entry name" value="Ankyrin_rpt-contain_sf"/>
</dbReference>
<dbReference type="AlphaFoldDB" id="A0A814I0X7"/>
<feature type="domain" description="Mab-21-like nucleotidyltransferase" evidence="1">
    <location>
        <begin position="185"/>
        <end position="341"/>
    </location>
</feature>
<evidence type="ECO:0000259" key="1">
    <source>
        <dbReference type="Pfam" id="PF03281"/>
    </source>
</evidence>